<dbReference type="Gene3D" id="1.20.1260.10">
    <property type="match status" value="1"/>
</dbReference>
<reference evidence="3" key="1">
    <citation type="journal article" date="2019" name="Int. J. Syst. Evol. Microbiol.">
        <title>The Global Catalogue of Microorganisms (GCM) 10K type strain sequencing project: providing services to taxonomists for standard genome sequencing and annotation.</title>
        <authorList>
            <consortium name="The Broad Institute Genomics Platform"/>
            <consortium name="The Broad Institute Genome Sequencing Center for Infectious Disease"/>
            <person name="Wu L."/>
            <person name="Ma J."/>
        </authorList>
    </citation>
    <scope>NUCLEOTIDE SEQUENCE [LARGE SCALE GENOMIC DNA]</scope>
    <source>
        <strain evidence="3">CCUG 58938</strain>
    </source>
</reference>
<evidence type="ECO:0000259" key="1">
    <source>
        <dbReference type="Pfam" id="PF09537"/>
    </source>
</evidence>
<dbReference type="CDD" id="cd00657">
    <property type="entry name" value="Ferritin_like"/>
    <property type="match status" value="1"/>
</dbReference>
<dbReference type="InterPro" id="IPR011971">
    <property type="entry name" value="CHP02284"/>
</dbReference>
<dbReference type="InterPro" id="IPR016920">
    <property type="entry name" value="UCP029477"/>
</dbReference>
<dbReference type="SUPFAM" id="SSF47240">
    <property type="entry name" value="Ferritin-like"/>
    <property type="match status" value="1"/>
</dbReference>
<evidence type="ECO:0000313" key="2">
    <source>
        <dbReference type="EMBL" id="MFD1000449.1"/>
    </source>
</evidence>
<dbReference type="EMBL" id="JBHTKA010000004">
    <property type="protein sequence ID" value="MFD1000449.1"/>
    <property type="molecule type" value="Genomic_DNA"/>
</dbReference>
<dbReference type="NCBIfam" id="TIGR02284">
    <property type="entry name" value="PA2169 family four-helix-bundle protein"/>
    <property type="match status" value="1"/>
</dbReference>
<dbReference type="InterPro" id="IPR012347">
    <property type="entry name" value="Ferritin-like"/>
</dbReference>
<dbReference type="PIRSF" id="PIRSF029477">
    <property type="entry name" value="UCP029477"/>
    <property type="match status" value="1"/>
</dbReference>
<keyword evidence="3" id="KW-1185">Reference proteome</keyword>
<dbReference type="Proteomes" id="UP001597112">
    <property type="component" value="Unassembled WGS sequence"/>
</dbReference>
<dbReference type="Pfam" id="PF09537">
    <property type="entry name" value="DUF2383"/>
    <property type="match status" value="1"/>
</dbReference>
<comment type="caution">
    <text evidence="2">The sequence shown here is derived from an EMBL/GenBank/DDBJ whole genome shotgun (WGS) entry which is preliminary data.</text>
</comment>
<dbReference type="RefSeq" id="WP_377579866.1">
    <property type="nucleotide sequence ID" value="NZ_JBHTKA010000004.1"/>
</dbReference>
<protein>
    <submittedName>
        <fullName evidence="2">PA2169 family four-helix-bundle protein</fullName>
    </submittedName>
</protein>
<proteinExistence type="predicted"/>
<dbReference type="InterPro" id="IPR009078">
    <property type="entry name" value="Ferritin-like_SF"/>
</dbReference>
<accession>A0ABW3K4B3</accession>
<gene>
    <name evidence="2" type="ORF">ACFQ21_14085</name>
</gene>
<sequence length="158" mass="17908">MKTNENERVTSILNDLIRTNLDRIKGYQKAADEIKDTTDFEVKSLFSKMAEDSRSYKSSLADAVVRLGGTPAKDTTAAGDVYRAWMDVKSTFSTDDVLAALQLCEFGEDRALESYKDALSENFEWPVGVRTLVESQRSSIKQSHDKIKNYRDQYAHTH</sequence>
<evidence type="ECO:0000313" key="3">
    <source>
        <dbReference type="Proteomes" id="UP001597112"/>
    </source>
</evidence>
<organism evidence="2 3">
    <name type="scientific">Ohtaekwangia kribbensis</name>
    <dbReference type="NCBI Taxonomy" id="688913"/>
    <lineage>
        <taxon>Bacteria</taxon>
        <taxon>Pseudomonadati</taxon>
        <taxon>Bacteroidota</taxon>
        <taxon>Cytophagia</taxon>
        <taxon>Cytophagales</taxon>
        <taxon>Fulvivirgaceae</taxon>
        <taxon>Ohtaekwangia</taxon>
    </lineage>
</organism>
<name>A0ABW3K4B3_9BACT</name>
<dbReference type="InterPro" id="IPR019052">
    <property type="entry name" value="DUF2383"/>
</dbReference>
<feature type="domain" description="DUF2383" evidence="1">
    <location>
        <begin position="9"/>
        <end position="120"/>
    </location>
</feature>